<comment type="caution">
    <text evidence="2">The sequence shown here is derived from an EMBL/GenBank/DDBJ whole genome shotgun (WGS) entry which is preliminary data.</text>
</comment>
<organism evidence="2 3">
    <name type="scientific">Desmophyllum pertusum</name>
    <dbReference type="NCBI Taxonomy" id="174260"/>
    <lineage>
        <taxon>Eukaryota</taxon>
        <taxon>Metazoa</taxon>
        <taxon>Cnidaria</taxon>
        <taxon>Anthozoa</taxon>
        <taxon>Hexacorallia</taxon>
        <taxon>Scleractinia</taxon>
        <taxon>Caryophylliina</taxon>
        <taxon>Caryophylliidae</taxon>
        <taxon>Desmophyllum</taxon>
    </lineage>
</organism>
<dbReference type="SMART" id="SM01411">
    <property type="entry name" value="Ephrin_rec_like"/>
    <property type="match status" value="1"/>
</dbReference>
<dbReference type="InterPro" id="IPR036179">
    <property type="entry name" value="Ig-like_dom_sf"/>
</dbReference>
<evidence type="ECO:0000259" key="1">
    <source>
        <dbReference type="PROSITE" id="PS50835"/>
    </source>
</evidence>
<dbReference type="Gene3D" id="2.10.50.10">
    <property type="entry name" value="Tumor Necrosis Factor Receptor, subunit A, domain 2"/>
    <property type="match status" value="1"/>
</dbReference>
<accession>A0A9W9YXM8</accession>
<dbReference type="OrthoDB" id="10045365at2759"/>
<feature type="domain" description="Ig-like" evidence="1">
    <location>
        <begin position="79"/>
        <end position="173"/>
    </location>
</feature>
<evidence type="ECO:0000313" key="2">
    <source>
        <dbReference type="EMBL" id="KAJ7371256.1"/>
    </source>
</evidence>
<dbReference type="AlphaFoldDB" id="A0A9W9YXM8"/>
<dbReference type="Pfam" id="PF07699">
    <property type="entry name" value="Ephrin_rec_like"/>
    <property type="match status" value="1"/>
</dbReference>
<name>A0A9W9YXM8_9CNID</name>
<reference evidence="2" key="1">
    <citation type="submission" date="2023-01" db="EMBL/GenBank/DDBJ databases">
        <title>Genome assembly of the deep-sea coral Lophelia pertusa.</title>
        <authorList>
            <person name="Herrera S."/>
            <person name="Cordes E."/>
        </authorList>
    </citation>
    <scope>NUCLEOTIDE SEQUENCE</scope>
    <source>
        <strain evidence="2">USNM1676648</strain>
        <tissue evidence="2">Polyp</tissue>
    </source>
</reference>
<dbReference type="InterPro" id="IPR013783">
    <property type="entry name" value="Ig-like_fold"/>
</dbReference>
<evidence type="ECO:0000313" key="3">
    <source>
        <dbReference type="Proteomes" id="UP001163046"/>
    </source>
</evidence>
<keyword evidence="3" id="KW-1185">Reference proteome</keyword>
<dbReference type="SUPFAM" id="SSF48726">
    <property type="entry name" value="Immunoglobulin"/>
    <property type="match status" value="1"/>
</dbReference>
<dbReference type="EMBL" id="MU826850">
    <property type="protein sequence ID" value="KAJ7371256.1"/>
    <property type="molecule type" value="Genomic_DNA"/>
</dbReference>
<dbReference type="InterPro" id="IPR007110">
    <property type="entry name" value="Ig-like_dom"/>
</dbReference>
<protein>
    <submittedName>
        <fullName evidence="2">Domain abundant in complement control protein, SUSHI repeat, short complement-like repeat (SCR)</fullName>
    </submittedName>
</protein>
<sequence length="190" mass="20484">MPAKSSTLVEGSKVCTAQCYAGQFSNSGFDLPADLEPCEPCPEDSYQNQIGQKGCEKCPNGTGTITNGATSSNDCGGPPMISSFTPNPTNATENKNTQFECYGNGIPLPRFSIKKVKTEGFLGKYTQEAITGPDGNQIGIRHIITGVKEHDAGAFECKVDNKFGTDQRYLTVNVELDFSIGKRRRRQSGL</sequence>
<dbReference type="Gene3D" id="2.60.40.10">
    <property type="entry name" value="Immunoglobulins"/>
    <property type="match status" value="1"/>
</dbReference>
<gene>
    <name evidence="2" type="primary">svep1_9</name>
    <name evidence="2" type="ORF">OS493_027370</name>
</gene>
<proteinExistence type="predicted"/>
<dbReference type="InterPro" id="IPR011641">
    <property type="entry name" value="Tyr-kin_ephrin_A/B_rcpt-like"/>
</dbReference>
<dbReference type="Proteomes" id="UP001163046">
    <property type="component" value="Unassembled WGS sequence"/>
</dbReference>
<dbReference type="PROSITE" id="PS50835">
    <property type="entry name" value="IG_LIKE"/>
    <property type="match status" value="1"/>
</dbReference>